<organism evidence="2 4">
    <name type="scientific">Ignatzschineria cameli</name>
    <dbReference type="NCBI Taxonomy" id="2182793"/>
    <lineage>
        <taxon>Bacteria</taxon>
        <taxon>Pseudomonadati</taxon>
        <taxon>Pseudomonadota</taxon>
        <taxon>Gammaproteobacteria</taxon>
        <taxon>Cardiobacteriales</taxon>
        <taxon>Ignatzschineriaceae</taxon>
        <taxon>Ignatzschineria</taxon>
    </lineage>
</organism>
<dbReference type="EMBL" id="QEWV01000002">
    <property type="protein sequence ID" value="PWD93805.1"/>
    <property type="molecule type" value="Genomic_DNA"/>
</dbReference>
<feature type="compositionally biased region" description="Polar residues" evidence="1">
    <location>
        <begin position="479"/>
        <end position="489"/>
    </location>
</feature>
<evidence type="ECO:0000256" key="1">
    <source>
        <dbReference type="SAM" id="MobiDB-lite"/>
    </source>
</evidence>
<feature type="region of interest" description="Disordered" evidence="1">
    <location>
        <begin position="476"/>
        <end position="507"/>
    </location>
</feature>
<sequence length="927" mass="107831">MTGEKIKQSLLSTLNTLSDSKNSPLQRHNDRQAHKEDKRDKEEMRAILRLSDTYFNHNEVDLGLAKRLPVYRYHLPKGQNHWRKWQDEKYPQISEGSSALQRKSLAPFPYLHKTFLEQNFLFIALDEAHERPPTLLGPDHKPLLVEPVLINPQFYPIWIRLLFRKSLADASHYGNFHTLGRPLLLLHHWKKASQPGIIQALAIDCATQQLNSPQNQQTITEISLFHHNVLLREVEFNMEQSGRERDRQFLRDYWAIKETRLTRASHEISATAPLYQEIAKNSRYRLTRPFIDLKSYENCRQSWPAILGPVQQRFIALAKQYGFQLSPKELKLMKLPTQTKARVNVSSKSSKNSKILIKPKSKSYSPSIPPLKKVALLDHRLCQNISTDAISHYLTKILQHLNIPTKFEIITSIKQLNHHLDHPTLVLIDQRADVVEDRYHLTNAFKGLLPIQHLNINPYDLLHKEEIFPTIDTHREQTIKSSAQPQSLSIDEAETQKKSANGSGEDIQFSPPEHYYQYQLEDLSLPAVKKSLEQNLDICLKELQIKSLLLDPRQKISTILPAQANLLTEQLILISCGYLFTVEADRPILIPISDNNSDHQILLNHYLQPFGQTFASLLAQIYQKWPYHFPPEALDPDGGSSTEKFNARLRRLTILLHKMLHKKGDQQNEGINCMMLDPQYHRPHILFEEMDEILEILKQRSELTPRDWLIYKNDLTIISNILERLKKDPHFSSENAVKMLTLMEELLPQLLEIWNSNCRDFELRGITEELFDKIKRATFKTLFQRVKATTPELQKNQKFNSTFSTIWHQIASELFKIPLHDLRSQWLNHIPGMKQVWHDPDHGYYIVGSLLPLQLKIERQPTIRQWHKISGELDTALLCALIDVDWVRTNQLAGNPAPTLLIERWKELQADDKIWSTPLLPINRSEP</sequence>
<evidence type="ECO:0000313" key="5">
    <source>
        <dbReference type="Proteomes" id="UP000245217"/>
    </source>
</evidence>
<keyword evidence="5" id="KW-1185">Reference proteome</keyword>
<protein>
    <submittedName>
        <fullName evidence="2">Uncharacterized protein</fullName>
    </submittedName>
</protein>
<comment type="caution">
    <text evidence="2">The sequence shown here is derived from an EMBL/GenBank/DDBJ whole genome shotgun (WGS) entry which is preliminary data.</text>
</comment>
<reference evidence="4 5" key="2">
    <citation type="submission" date="2018-05" db="EMBL/GenBank/DDBJ databases">
        <title>Ignatzschineria dubaiensis sp. nov., isolated from necrotic foot tissues of dromedaries (Camelus dromedarius) and associated maggots in Dubai, United Arab Emirates.</title>
        <authorList>
            <person name="Tsang C.C."/>
            <person name="Tang J.Y.M."/>
            <person name="Fong J.Y.H."/>
            <person name="Kinne J."/>
            <person name="Lee H.H."/>
            <person name="Joseph M."/>
            <person name="Jose S."/>
            <person name="Schuster R.K."/>
            <person name="Tang Y."/>
            <person name="Sivakumar S."/>
            <person name="Chen J.H.K."/>
            <person name="Teng J.L.L."/>
            <person name="Lau S.K.P."/>
            <person name="Wernery U."/>
            <person name="Woo P.C.Y."/>
        </authorList>
    </citation>
    <scope>NUCLEOTIDE SEQUENCE [LARGE SCALE GENOMIC DNA]</scope>
    <source>
        <strain evidence="4">UAE-HKU57</strain>
        <strain evidence="5">UAE-HKU58</strain>
    </source>
</reference>
<feature type="region of interest" description="Disordered" evidence="1">
    <location>
        <begin position="14"/>
        <end position="41"/>
    </location>
</feature>
<evidence type="ECO:0000313" key="4">
    <source>
        <dbReference type="Proteomes" id="UP000245059"/>
    </source>
</evidence>
<proteinExistence type="predicted"/>
<evidence type="ECO:0000313" key="2">
    <source>
        <dbReference type="EMBL" id="PWD88113.1"/>
    </source>
</evidence>
<accession>A0A2U2ATP5</accession>
<dbReference type="Proteomes" id="UP000245217">
    <property type="component" value="Unassembled WGS sequence"/>
</dbReference>
<name>A0A2U2ATP5_9GAMM</name>
<dbReference type="Proteomes" id="UP000245059">
    <property type="component" value="Unassembled WGS sequence"/>
</dbReference>
<feature type="compositionally biased region" description="Basic and acidic residues" evidence="1">
    <location>
        <begin position="27"/>
        <end position="41"/>
    </location>
</feature>
<dbReference type="AlphaFoldDB" id="A0A2U2ATP5"/>
<feature type="compositionally biased region" description="Low complexity" evidence="1">
    <location>
        <begin position="14"/>
        <end position="23"/>
    </location>
</feature>
<reference evidence="2" key="1">
    <citation type="journal article" date="2018" name="Genome Announc.">
        <title>Ignatzschineria cameli sp. nov., isolated from necrotic foot tissue of dromedaries (Camelus dromedarius) and associated maggots (Wohlfahrtia species) in Dubai.</title>
        <authorList>
            <person name="Tsang C.C."/>
            <person name="Tang J.Y."/>
            <person name="Fong J.Y."/>
            <person name="Kinne J."/>
            <person name="Lee H.H."/>
            <person name="Joseph M."/>
            <person name="Jose S."/>
            <person name="Schuster R.K."/>
            <person name="Tang Y."/>
            <person name="Sivakumar S."/>
            <person name="Chen J.H."/>
            <person name="Teng J.L."/>
            <person name="Lau S.K."/>
            <person name="Wernery U."/>
            <person name="Woo P.C."/>
        </authorList>
    </citation>
    <scope>NUCLEOTIDE SEQUENCE</scope>
    <source>
        <strain evidence="2">UAE-HKU57</strain>
        <strain evidence="3">UAE-HKU58</strain>
    </source>
</reference>
<evidence type="ECO:0000313" key="3">
    <source>
        <dbReference type="EMBL" id="PWD93805.1"/>
    </source>
</evidence>
<dbReference type="EMBL" id="QEWW01000001">
    <property type="protein sequence ID" value="PWD88113.1"/>
    <property type="molecule type" value="Genomic_DNA"/>
</dbReference>
<gene>
    <name evidence="2" type="ORF">DC077_02230</name>
    <name evidence="3" type="ORF">DC078_02975</name>
</gene>